<dbReference type="AlphaFoldDB" id="A0A2S9JJX3"/>
<keyword evidence="1" id="KW-1133">Transmembrane helix</keyword>
<keyword evidence="1" id="KW-0812">Transmembrane</keyword>
<dbReference type="RefSeq" id="WP_105734382.1">
    <property type="nucleotide sequence ID" value="NZ_PVBT01000003.1"/>
</dbReference>
<organism evidence="2 3">
    <name type="scientific">Phyllobacterium myrsinacearum</name>
    <dbReference type="NCBI Taxonomy" id="28101"/>
    <lineage>
        <taxon>Bacteria</taxon>
        <taxon>Pseudomonadati</taxon>
        <taxon>Pseudomonadota</taxon>
        <taxon>Alphaproteobacteria</taxon>
        <taxon>Hyphomicrobiales</taxon>
        <taxon>Phyllobacteriaceae</taxon>
        <taxon>Phyllobacterium</taxon>
    </lineage>
</organism>
<comment type="caution">
    <text evidence="2">The sequence shown here is derived from an EMBL/GenBank/DDBJ whole genome shotgun (WGS) entry which is preliminary data.</text>
</comment>
<dbReference type="EMBL" id="PVBT01000003">
    <property type="protein sequence ID" value="PRD53378.1"/>
    <property type="molecule type" value="Genomic_DNA"/>
</dbReference>
<sequence length="65" mass="7326">MFRGHGFYHSHVRVQHNPGVQSAPRKAILLRRRRQKFIPELYPSLFLAIGVAIAGMAAIALGRFV</sequence>
<evidence type="ECO:0000256" key="1">
    <source>
        <dbReference type="SAM" id="Phobius"/>
    </source>
</evidence>
<keyword evidence="1" id="KW-0472">Membrane</keyword>
<feature type="transmembrane region" description="Helical" evidence="1">
    <location>
        <begin position="41"/>
        <end position="62"/>
    </location>
</feature>
<protein>
    <submittedName>
        <fullName evidence="2">Uncharacterized protein</fullName>
    </submittedName>
</protein>
<reference evidence="2 3" key="1">
    <citation type="submission" date="2018-02" db="EMBL/GenBank/DDBJ databases">
        <title>The draft genome of Phyllobacterium myrsinacearum DSM5892.</title>
        <authorList>
            <person name="Li L."/>
            <person name="Liu L."/>
            <person name="Zhang X."/>
            <person name="Wang T."/>
        </authorList>
    </citation>
    <scope>NUCLEOTIDE SEQUENCE [LARGE SCALE GENOMIC DNA]</scope>
    <source>
        <strain evidence="2 3">DSM 5892</strain>
    </source>
</reference>
<name>A0A2S9JJX3_9HYPH</name>
<proteinExistence type="predicted"/>
<accession>A0A2S9JJX3</accession>
<evidence type="ECO:0000313" key="3">
    <source>
        <dbReference type="Proteomes" id="UP000238563"/>
    </source>
</evidence>
<dbReference type="Proteomes" id="UP000238563">
    <property type="component" value="Unassembled WGS sequence"/>
</dbReference>
<keyword evidence="3" id="KW-1185">Reference proteome</keyword>
<evidence type="ECO:0000313" key="2">
    <source>
        <dbReference type="EMBL" id="PRD53378.1"/>
    </source>
</evidence>
<gene>
    <name evidence="2" type="ORF">C5750_13450</name>
</gene>